<feature type="region of interest" description="Disordered" evidence="1">
    <location>
        <begin position="37"/>
        <end position="66"/>
    </location>
</feature>
<protein>
    <submittedName>
        <fullName evidence="3">Uncharacterized protein</fullName>
    </submittedName>
</protein>
<name>A0A6P4JUC3_DROKI</name>
<feature type="compositionally biased region" description="Basic residues" evidence="1">
    <location>
        <begin position="47"/>
        <end position="56"/>
    </location>
</feature>
<dbReference type="RefSeq" id="XP_017038658.2">
    <property type="nucleotide sequence ID" value="XM_017183169.2"/>
</dbReference>
<proteinExistence type="predicted"/>
<evidence type="ECO:0000313" key="2">
    <source>
        <dbReference type="Proteomes" id="UP001652661"/>
    </source>
</evidence>
<evidence type="ECO:0000256" key="1">
    <source>
        <dbReference type="SAM" id="MobiDB-lite"/>
    </source>
</evidence>
<dbReference type="GeneID" id="108086281"/>
<dbReference type="InterPro" id="IPR032675">
    <property type="entry name" value="LRR_dom_sf"/>
</dbReference>
<evidence type="ECO:0000313" key="3">
    <source>
        <dbReference type="RefSeq" id="XP_017038658.2"/>
    </source>
</evidence>
<gene>
    <name evidence="3" type="primary">LOC108086281</name>
</gene>
<feature type="region of interest" description="Disordered" evidence="1">
    <location>
        <begin position="1"/>
        <end position="21"/>
    </location>
</feature>
<dbReference type="Proteomes" id="UP001652661">
    <property type="component" value="Chromosome 3L"/>
</dbReference>
<keyword evidence="2" id="KW-1185">Reference proteome</keyword>
<dbReference type="SUPFAM" id="SSF52047">
    <property type="entry name" value="RNI-like"/>
    <property type="match status" value="1"/>
</dbReference>
<reference evidence="3" key="1">
    <citation type="submission" date="2025-08" db="UniProtKB">
        <authorList>
            <consortium name="RefSeq"/>
        </authorList>
    </citation>
    <scope>IDENTIFICATION</scope>
    <source>
        <strain evidence="3">14028-0561.14</strain>
        <tissue evidence="3">Whole fly</tissue>
    </source>
</reference>
<dbReference type="PANTHER" id="PTHR45752">
    <property type="entry name" value="LEUCINE-RICH REPEAT-CONTAINING"/>
    <property type="match status" value="1"/>
</dbReference>
<dbReference type="OrthoDB" id="7872399at2759"/>
<accession>A0A6P4JUC3</accession>
<dbReference type="PANTHER" id="PTHR45752:SF187">
    <property type="entry name" value="LEUCINE-RICH REPEAT AND IQ DOMAIN-CONTAINING PROTEIN 4"/>
    <property type="match status" value="1"/>
</dbReference>
<sequence length="985" mass="114300">MKTSAGDGNGDGQNEAATRNGDWRIEDEGYLHLLDHHQQQQQLQRQQQHKQPRRLSSRATAEAMGDSSREPNILSLNCFCLYNIFRRIKINCENAHNAKDTVGQYLDLMNFAISCETLTKVFREWDPELYEELRLTLDFSNRAPLINVNLSSLYKFMQKQSPREQKLFWSAYLNAIRENDELEAVKVTYKPSQYYPQHLDRFEALLDALKEKKTLRKLDITMRGYSFEYVEIKGLKTLQLDARMDVNDLIQLCQGSPNLRRLKLTSAEISGRLSDIVPYCNHLEYLTISMKEDLDAAEYAPLAQLPKLKDLTLLGEPIEGSLLKLFRGLKETSIQQISIPNVYITMEEQYALSEILSLTSLKCCPKDTYILQGLFYEPKNLKKTYLSFPLNRTTQMDLETVVYRMRAVVRSRKIDSPETAREIARLSPGNDELDWGILAHALQYYVEAWITMDEIGLLAENYSKSGLLEVSKLELSKDMPITQNVIDTLGAFPSITYIRCYLHQLEQIIAVKLQHLNSREWVFRRMDRIRTEHCEVRVLNLEVPEIWTVVLDFFEKDVSIDARIFTPLVNLRNLTSLIIGNSSGNGSLKALFKSFASMETHILEYLRVPFLGPEEVAEVAKIRSLKELECGFFCSRFIDHLATMNQLQLLNINVHPMGRLRDLFKALASKQDQTLTCLIVERTVLTFEEVIEVARIESLSGLQLGLPDRQNWQHSPSHRAGNQYVRYCQKCQLPPRGSDVFQHRIYTKALPFISQEVGLDTQVRFLTELYETSTPLNLNLLTKLPRLRWLDIHLLYSIPAVENLCRTLALEAPQRTRKITFPSQDFKLMSQFEELQYLDCFVYHMQDIESVGLLRNLKELILHNIHGIEMWEILRELRELPYLECLVVHGKDLDNYEIAAVVNIKTLTRLTVGLASNEWFKYLILAKNLEILEYPYLLLRGIWVDFERLRQVYYYNDLYLQLESLTADGYISSDESEESDSEVYT</sequence>
<dbReference type="InterPro" id="IPR050715">
    <property type="entry name" value="LRR-SigEffector_domain"/>
</dbReference>
<organism evidence="2 3">
    <name type="scientific">Drosophila kikkawai</name>
    <name type="common">Fruit fly</name>
    <dbReference type="NCBI Taxonomy" id="30033"/>
    <lineage>
        <taxon>Eukaryota</taxon>
        <taxon>Metazoa</taxon>
        <taxon>Ecdysozoa</taxon>
        <taxon>Arthropoda</taxon>
        <taxon>Hexapoda</taxon>
        <taxon>Insecta</taxon>
        <taxon>Pterygota</taxon>
        <taxon>Neoptera</taxon>
        <taxon>Endopterygota</taxon>
        <taxon>Diptera</taxon>
        <taxon>Brachycera</taxon>
        <taxon>Muscomorpha</taxon>
        <taxon>Ephydroidea</taxon>
        <taxon>Drosophilidae</taxon>
        <taxon>Drosophila</taxon>
        <taxon>Sophophora</taxon>
    </lineage>
</organism>
<dbReference type="SUPFAM" id="SSF52058">
    <property type="entry name" value="L domain-like"/>
    <property type="match status" value="1"/>
</dbReference>
<dbReference type="Gene3D" id="3.80.10.10">
    <property type="entry name" value="Ribonuclease Inhibitor"/>
    <property type="match status" value="2"/>
</dbReference>
<dbReference type="AlphaFoldDB" id="A0A6P4JUC3"/>